<proteinExistence type="predicted"/>
<keyword evidence="3" id="KW-1185">Reference proteome</keyword>
<feature type="compositionally biased region" description="Acidic residues" evidence="1">
    <location>
        <begin position="163"/>
        <end position="185"/>
    </location>
</feature>
<dbReference type="Proteomes" id="UP001184150">
    <property type="component" value="Unassembled WGS sequence"/>
</dbReference>
<dbReference type="EMBL" id="JAVDRD010000022">
    <property type="protein sequence ID" value="MDR6513343.1"/>
    <property type="molecule type" value="Genomic_DNA"/>
</dbReference>
<gene>
    <name evidence="2" type="ORF">J2792_004237</name>
</gene>
<accession>A0ABU1MT56</accession>
<evidence type="ECO:0000256" key="1">
    <source>
        <dbReference type="SAM" id="MobiDB-lite"/>
    </source>
</evidence>
<dbReference type="RefSeq" id="WP_309806613.1">
    <property type="nucleotide sequence ID" value="NZ_JAVDRD010000022.1"/>
</dbReference>
<protein>
    <recommendedName>
        <fullName evidence="4">Chromosome partitioning protein, ParB family</fullName>
    </recommendedName>
</protein>
<reference evidence="2 3" key="1">
    <citation type="submission" date="2023-07" db="EMBL/GenBank/DDBJ databases">
        <title>Sorghum-associated microbial communities from plants grown in Nebraska, USA.</title>
        <authorList>
            <person name="Schachtman D."/>
        </authorList>
    </citation>
    <scope>NUCLEOTIDE SEQUENCE [LARGE SCALE GENOMIC DNA]</scope>
    <source>
        <strain evidence="2 3">DS1027</strain>
    </source>
</reference>
<organism evidence="2 3">
    <name type="scientific">Novosphingobium capsulatum</name>
    <dbReference type="NCBI Taxonomy" id="13688"/>
    <lineage>
        <taxon>Bacteria</taxon>
        <taxon>Pseudomonadati</taxon>
        <taxon>Pseudomonadota</taxon>
        <taxon>Alphaproteobacteria</taxon>
        <taxon>Sphingomonadales</taxon>
        <taxon>Sphingomonadaceae</taxon>
        <taxon>Novosphingobium</taxon>
    </lineage>
</organism>
<evidence type="ECO:0000313" key="3">
    <source>
        <dbReference type="Proteomes" id="UP001184150"/>
    </source>
</evidence>
<sequence>MLDLNPDTPTVAGSDPDGQGICGLVRRLIALDDAAVLRVLAVVMGETLDVGTGLIELLGEHMGLDMADVWQADDALLDAVRDREVVGLLLADVAGEQVAAENGKATTKVKRGIICDCLSGSNGRVKRDGWVPRWMAFPASAYTPRGGVGSAVRWARIGAADEREVEAEAADDAEAATEASDEIELDATLPKAG</sequence>
<evidence type="ECO:0000313" key="2">
    <source>
        <dbReference type="EMBL" id="MDR6513343.1"/>
    </source>
</evidence>
<name>A0ABU1MT56_9SPHN</name>
<feature type="region of interest" description="Disordered" evidence="1">
    <location>
        <begin position="163"/>
        <end position="193"/>
    </location>
</feature>
<comment type="caution">
    <text evidence="2">The sequence shown here is derived from an EMBL/GenBank/DDBJ whole genome shotgun (WGS) entry which is preliminary data.</text>
</comment>
<evidence type="ECO:0008006" key="4">
    <source>
        <dbReference type="Google" id="ProtNLM"/>
    </source>
</evidence>